<sequence length="353" mass="37530">MCPLARRRDRGIAAVLGTVLALGSLLSLSTGPVAADPGKLAAVRNQVMDLQAKAEAATERYNQAQGRLSDVESTIAVLRSKARRQQTELNTVRGAVDNLARATYIGGGMDSSLQILLADDPSQFLSQAAAVDQVAKAQTASIRRTQTARLRLAQTQAEMAAKETIAQGVRNEMAGSKREADQQLRAASAVLAGLQVEERRRLAAIAAKAKKASMAAAKKAKKQISNRPIPGVNPRAAKAVRYALSKVGNRYIAAHAGPTTFDCSGLTMAAWRQAGVSLPHYSYSQYSKSRKISLSQAKPGDLVFYFGGSVHHVGMYIGGGKMVHAANPGDGVEISAVLGPWYRTYFTGIGRVL</sequence>
<gene>
    <name evidence="7" type="ORF">UFOPK3495_01189</name>
    <name evidence="8" type="ORF">UFOPK4237_01226</name>
</gene>
<dbReference type="InterPro" id="IPR038765">
    <property type="entry name" value="Papain-like_cys_pep_sf"/>
</dbReference>
<dbReference type="SUPFAM" id="SSF54001">
    <property type="entry name" value="Cysteine proteinases"/>
    <property type="match status" value="1"/>
</dbReference>
<name>A0A6J7SL06_9ZZZZ</name>
<dbReference type="GO" id="GO:0008234">
    <property type="term" value="F:cysteine-type peptidase activity"/>
    <property type="evidence" value="ECO:0007669"/>
    <property type="project" value="UniProtKB-KW"/>
</dbReference>
<evidence type="ECO:0000256" key="1">
    <source>
        <dbReference type="ARBA" id="ARBA00007074"/>
    </source>
</evidence>
<feature type="coiled-coil region" evidence="5">
    <location>
        <begin position="40"/>
        <end position="74"/>
    </location>
</feature>
<dbReference type="PANTHER" id="PTHR47053">
    <property type="entry name" value="MUREIN DD-ENDOPEPTIDASE MEPH-RELATED"/>
    <property type="match status" value="1"/>
</dbReference>
<dbReference type="InterPro" id="IPR051202">
    <property type="entry name" value="Peptidase_C40"/>
</dbReference>
<evidence type="ECO:0000256" key="5">
    <source>
        <dbReference type="SAM" id="Coils"/>
    </source>
</evidence>
<dbReference type="EMBL" id="CAFBPZ010000092">
    <property type="protein sequence ID" value="CAB5040940.1"/>
    <property type="molecule type" value="Genomic_DNA"/>
</dbReference>
<accession>A0A6J7SL06</accession>
<evidence type="ECO:0000256" key="3">
    <source>
        <dbReference type="ARBA" id="ARBA00022801"/>
    </source>
</evidence>
<dbReference type="AlphaFoldDB" id="A0A6J7SL06"/>
<dbReference type="Gene3D" id="6.10.250.3150">
    <property type="match status" value="1"/>
</dbReference>
<keyword evidence="5" id="KW-0175">Coiled coil</keyword>
<keyword evidence="4" id="KW-0788">Thiol protease</keyword>
<organism evidence="8">
    <name type="scientific">freshwater metagenome</name>
    <dbReference type="NCBI Taxonomy" id="449393"/>
    <lineage>
        <taxon>unclassified sequences</taxon>
        <taxon>metagenomes</taxon>
        <taxon>ecological metagenomes</taxon>
    </lineage>
</organism>
<dbReference type="InterPro" id="IPR000064">
    <property type="entry name" value="NLP_P60_dom"/>
</dbReference>
<dbReference type="PROSITE" id="PS51935">
    <property type="entry name" value="NLPC_P60"/>
    <property type="match status" value="1"/>
</dbReference>
<dbReference type="GO" id="GO:0006508">
    <property type="term" value="P:proteolysis"/>
    <property type="evidence" value="ECO:0007669"/>
    <property type="project" value="UniProtKB-KW"/>
</dbReference>
<feature type="domain" description="NlpC/P60" evidence="6">
    <location>
        <begin position="233"/>
        <end position="353"/>
    </location>
</feature>
<dbReference type="EMBL" id="CAFBMC010000069">
    <property type="protein sequence ID" value="CAB4904905.1"/>
    <property type="molecule type" value="Genomic_DNA"/>
</dbReference>
<evidence type="ECO:0000256" key="2">
    <source>
        <dbReference type="ARBA" id="ARBA00022670"/>
    </source>
</evidence>
<evidence type="ECO:0000313" key="7">
    <source>
        <dbReference type="EMBL" id="CAB4904905.1"/>
    </source>
</evidence>
<evidence type="ECO:0000259" key="6">
    <source>
        <dbReference type="PROSITE" id="PS51935"/>
    </source>
</evidence>
<proteinExistence type="inferred from homology"/>
<evidence type="ECO:0000256" key="4">
    <source>
        <dbReference type="ARBA" id="ARBA00022807"/>
    </source>
</evidence>
<comment type="similarity">
    <text evidence="1">Belongs to the peptidase C40 family.</text>
</comment>
<evidence type="ECO:0000313" key="8">
    <source>
        <dbReference type="EMBL" id="CAB5040940.1"/>
    </source>
</evidence>
<reference evidence="8" key="1">
    <citation type="submission" date="2020-05" db="EMBL/GenBank/DDBJ databases">
        <authorList>
            <person name="Chiriac C."/>
            <person name="Salcher M."/>
            <person name="Ghai R."/>
            <person name="Kavagutti S V."/>
        </authorList>
    </citation>
    <scope>NUCLEOTIDE SEQUENCE</scope>
</reference>
<protein>
    <submittedName>
        <fullName evidence="8">Unannotated protein</fullName>
    </submittedName>
</protein>
<keyword evidence="2" id="KW-0645">Protease</keyword>
<dbReference type="Pfam" id="PF00877">
    <property type="entry name" value="NLPC_P60"/>
    <property type="match status" value="1"/>
</dbReference>
<keyword evidence="3" id="KW-0378">Hydrolase</keyword>
<dbReference type="Gene3D" id="3.90.1720.10">
    <property type="entry name" value="endopeptidase domain like (from Nostoc punctiforme)"/>
    <property type="match status" value="1"/>
</dbReference>
<dbReference type="PANTHER" id="PTHR47053:SF1">
    <property type="entry name" value="MUREIN DD-ENDOPEPTIDASE MEPH-RELATED"/>
    <property type="match status" value="1"/>
</dbReference>